<feature type="non-terminal residue" evidence="1">
    <location>
        <position position="492"/>
    </location>
</feature>
<evidence type="ECO:0000313" key="1">
    <source>
        <dbReference type="EMBL" id="KAE9382705.1"/>
    </source>
</evidence>
<evidence type="ECO:0000313" key="2">
    <source>
        <dbReference type="Proteomes" id="UP000799118"/>
    </source>
</evidence>
<keyword evidence="2" id="KW-1185">Reference proteome</keyword>
<organism evidence="1 2">
    <name type="scientific">Gymnopus androsaceus JB14</name>
    <dbReference type="NCBI Taxonomy" id="1447944"/>
    <lineage>
        <taxon>Eukaryota</taxon>
        <taxon>Fungi</taxon>
        <taxon>Dikarya</taxon>
        <taxon>Basidiomycota</taxon>
        <taxon>Agaricomycotina</taxon>
        <taxon>Agaricomycetes</taxon>
        <taxon>Agaricomycetidae</taxon>
        <taxon>Agaricales</taxon>
        <taxon>Marasmiineae</taxon>
        <taxon>Omphalotaceae</taxon>
        <taxon>Gymnopus</taxon>
    </lineage>
</organism>
<name>A0A6A4GB46_9AGAR</name>
<sequence>IVYFIYDKQKDPFHNPNVRPSEYFAAIPVSSVDSSTTIRHFFASVLEFSLDNNAVPFQMQARFKTVGQQAKMSEVLDLRYGGLCFVKEADVNDFYTSWDHCQNMAKVQAQRLAQEKAQRFVAMWAKHDLAPYREIVLDLTECDNLLAPTHGDLVKNHVHAWTDSFDDLPEHARTKVAQLEVKRKALDIDQRSYTYAEICFERQELSISEFFEKEQSKDHSTGDPSSTLSTSVLGSEAQYISTDKIGGSRIVPLPSFEQSARESTFVPLLDIITKSDQGAGITFDSIPSAAKPLPHHMGVLHYRKHGGSEAENNDWVKRRLHITRYKPDAALVLGHFIIFMAEIYSISKAAADNRGDFRRLLLRAAFYVRFMNIALQQDICLPVFYVNSDWQGECMVVFEHTDKKVCLIIPLYDHKKLKFWLVFPLEHRHARAHLHLRLLNACDPRYYTQTAQQEKLTLKRCYVRPTEGLVSVQSMEECISPQILLWEKKLSV</sequence>
<protein>
    <submittedName>
        <fullName evidence="1">Uncharacterized protein</fullName>
    </submittedName>
</protein>
<proteinExistence type="predicted"/>
<dbReference type="AlphaFoldDB" id="A0A6A4GB46"/>
<feature type="non-terminal residue" evidence="1">
    <location>
        <position position="1"/>
    </location>
</feature>
<dbReference type="EMBL" id="ML771090">
    <property type="protein sequence ID" value="KAE9382705.1"/>
    <property type="molecule type" value="Genomic_DNA"/>
</dbReference>
<reference evidence="1" key="1">
    <citation type="journal article" date="2019" name="Environ. Microbiol.">
        <title>Fungal ecological strategies reflected in gene transcription - a case study of two litter decomposers.</title>
        <authorList>
            <person name="Barbi F."/>
            <person name="Kohler A."/>
            <person name="Barry K."/>
            <person name="Baskaran P."/>
            <person name="Daum C."/>
            <person name="Fauchery L."/>
            <person name="Ihrmark K."/>
            <person name="Kuo A."/>
            <person name="LaButti K."/>
            <person name="Lipzen A."/>
            <person name="Morin E."/>
            <person name="Grigoriev I.V."/>
            <person name="Henrissat B."/>
            <person name="Lindahl B."/>
            <person name="Martin F."/>
        </authorList>
    </citation>
    <scope>NUCLEOTIDE SEQUENCE</scope>
    <source>
        <strain evidence="1">JB14</strain>
    </source>
</reference>
<gene>
    <name evidence="1" type="ORF">BT96DRAFT_930190</name>
</gene>
<dbReference type="Proteomes" id="UP000799118">
    <property type="component" value="Unassembled WGS sequence"/>
</dbReference>
<accession>A0A6A4GB46</accession>